<feature type="compositionally biased region" description="Polar residues" evidence="1">
    <location>
        <begin position="178"/>
        <end position="192"/>
    </location>
</feature>
<feature type="compositionally biased region" description="Gly residues" evidence="1">
    <location>
        <begin position="164"/>
        <end position="173"/>
    </location>
</feature>
<protein>
    <submittedName>
        <fullName evidence="2">Uncharacterized protein</fullName>
    </submittedName>
</protein>
<feature type="region of interest" description="Disordered" evidence="1">
    <location>
        <begin position="79"/>
        <end position="132"/>
    </location>
</feature>
<evidence type="ECO:0000256" key="1">
    <source>
        <dbReference type="SAM" id="MobiDB-lite"/>
    </source>
</evidence>
<feature type="region of interest" description="Disordered" evidence="1">
    <location>
        <begin position="148"/>
        <end position="213"/>
    </location>
</feature>
<feature type="compositionally biased region" description="Gly residues" evidence="1">
    <location>
        <begin position="1"/>
        <end position="11"/>
    </location>
</feature>
<reference evidence="2 3" key="1">
    <citation type="submission" date="2018-06" db="EMBL/GenBank/DDBJ databases">
        <title>Genomic Encyclopedia of Archaeal and Bacterial Type Strains, Phase II (KMG-II): from individual species to whole genera.</title>
        <authorList>
            <person name="Goeker M."/>
        </authorList>
    </citation>
    <scope>NUCLEOTIDE SEQUENCE [LARGE SCALE GENOMIC DNA]</scope>
    <source>
        <strain evidence="2 3">CFPB 3232</strain>
    </source>
</reference>
<gene>
    <name evidence="2" type="ORF">AX018_10422</name>
</gene>
<dbReference type="EMBL" id="QLTA01000042">
    <property type="protein sequence ID" value="RAR76820.1"/>
    <property type="molecule type" value="Genomic_DNA"/>
</dbReference>
<feature type="compositionally biased region" description="Polar residues" evidence="1">
    <location>
        <begin position="90"/>
        <end position="104"/>
    </location>
</feature>
<name>A0A328YSX9_9BURK</name>
<feature type="compositionally biased region" description="Low complexity" evidence="1">
    <location>
        <begin position="113"/>
        <end position="125"/>
    </location>
</feature>
<accession>A0A328YSX9</accession>
<evidence type="ECO:0000313" key="3">
    <source>
        <dbReference type="Proteomes" id="UP000248856"/>
    </source>
</evidence>
<feature type="compositionally biased region" description="Gly residues" evidence="1">
    <location>
        <begin position="26"/>
        <end position="59"/>
    </location>
</feature>
<evidence type="ECO:0000313" key="2">
    <source>
        <dbReference type="EMBL" id="RAR76820.1"/>
    </source>
</evidence>
<comment type="caution">
    <text evidence="2">The sequence shown here is derived from an EMBL/GenBank/DDBJ whole genome shotgun (WGS) entry which is preliminary data.</text>
</comment>
<organism evidence="2 3">
    <name type="scientific">Paracidovorax anthurii</name>
    <dbReference type="NCBI Taxonomy" id="78229"/>
    <lineage>
        <taxon>Bacteria</taxon>
        <taxon>Pseudomonadati</taxon>
        <taxon>Pseudomonadota</taxon>
        <taxon>Betaproteobacteria</taxon>
        <taxon>Burkholderiales</taxon>
        <taxon>Comamonadaceae</taxon>
        <taxon>Paracidovorax</taxon>
    </lineage>
</organism>
<dbReference type="Proteomes" id="UP000248856">
    <property type="component" value="Unassembled WGS sequence"/>
</dbReference>
<dbReference type="OrthoDB" id="8791717at2"/>
<keyword evidence="3" id="KW-1185">Reference proteome</keyword>
<feature type="region of interest" description="Disordered" evidence="1">
    <location>
        <begin position="1"/>
        <end position="59"/>
    </location>
</feature>
<dbReference type="RefSeq" id="WP_111879991.1">
    <property type="nucleotide sequence ID" value="NZ_QLTA01000042.1"/>
</dbReference>
<sequence length="367" mass="34231">MNAFVGNGGSAGREFSNSGTNPARGAGAGGAGRGSGGSGGQAGVNGPTEGGGGGGGGGGASVVTVGQAFVRAGGGGGGGAGNWHIPGPNASDNTAGSLTVNAAQCGQPGDGQAGATTPNTAQTNNGNGGGGGGGGGGYAGAVGTGGTFGIDNPHANDPTQGQATGPGTGGGSCVLGNGSYQMSQVSASTSTDGVGGVGGNTPTNASSSTGLAGSAGRVKITVTLGPPTLTLACTPTLLTVEHPVETCTVTSNAPAPAGGLSVRIVPPSASNAYTTTCSDPLTIPAGSTAVSCEIRAESSAHDTGASATLTLQPNGGSYIVGSQSSATATILRGEPIPVDAPWALACLSAMLGLLAWRRQCPGGNRRG</sequence>
<dbReference type="AlphaFoldDB" id="A0A328YSX9"/>
<proteinExistence type="predicted"/>